<keyword evidence="1" id="KW-0732">Signal</keyword>
<evidence type="ECO:0000256" key="1">
    <source>
        <dbReference type="SAM" id="SignalP"/>
    </source>
</evidence>
<dbReference type="InterPro" id="IPR013783">
    <property type="entry name" value="Ig-like_fold"/>
</dbReference>
<dbReference type="AlphaFoldDB" id="A0A178IKQ1"/>
<comment type="caution">
    <text evidence="2">The sequence shown here is derived from an EMBL/GenBank/DDBJ whole genome shotgun (WGS) entry which is preliminary data.</text>
</comment>
<proteinExistence type="predicted"/>
<name>A0A178IKQ1_9BACT</name>
<accession>A0A178IKQ1</accession>
<dbReference type="EMBL" id="LRRQ01000058">
    <property type="protein sequence ID" value="OAM90444.1"/>
    <property type="molecule type" value="Genomic_DNA"/>
</dbReference>
<feature type="chain" id="PRO_5008088999" description="Fibronectin type-III domain-containing protein" evidence="1">
    <location>
        <begin position="23"/>
        <end position="130"/>
    </location>
</feature>
<evidence type="ECO:0008006" key="4">
    <source>
        <dbReference type="Google" id="ProtNLM"/>
    </source>
</evidence>
<keyword evidence="3" id="KW-1185">Reference proteome</keyword>
<protein>
    <recommendedName>
        <fullName evidence="4">Fibronectin type-III domain-containing protein</fullName>
    </recommendedName>
</protein>
<organism evidence="2 3">
    <name type="scientific">Termitidicoccus mucosus</name>
    <dbReference type="NCBI Taxonomy" id="1184151"/>
    <lineage>
        <taxon>Bacteria</taxon>
        <taxon>Pseudomonadati</taxon>
        <taxon>Verrucomicrobiota</taxon>
        <taxon>Opitutia</taxon>
        <taxon>Opitutales</taxon>
        <taxon>Opitutaceae</taxon>
        <taxon>Termitidicoccus</taxon>
    </lineage>
</organism>
<sequence length="130" mass="13976">MIKHILTMTGVLAIAFSAVAHAAPEGAENAKKSKASAVQAVAGAEVKAVQKGDKVTITWTLPKGDWRVINLSRNGQEKTKGRVKIKAVNPNKAKSYVDTVPDASKQYWYWFSASRTGEGNVEIGPIPVTK</sequence>
<feature type="signal peptide" evidence="1">
    <location>
        <begin position="1"/>
        <end position="22"/>
    </location>
</feature>
<evidence type="ECO:0000313" key="2">
    <source>
        <dbReference type="EMBL" id="OAM90444.1"/>
    </source>
</evidence>
<dbReference type="OrthoDB" id="9800955at2"/>
<evidence type="ECO:0000313" key="3">
    <source>
        <dbReference type="Proteomes" id="UP000078486"/>
    </source>
</evidence>
<gene>
    <name evidence="2" type="ORF">AW736_08180</name>
</gene>
<dbReference type="RefSeq" id="WP_068769674.1">
    <property type="nucleotide sequence ID" value="NZ_CP109796.1"/>
</dbReference>
<dbReference type="STRING" id="1184151.AW736_08180"/>
<dbReference type="Proteomes" id="UP000078486">
    <property type="component" value="Unassembled WGS sequence"/>
</dbReference>
<reference evidence="2 3" key="1">
    <citation type="submission" date="2016-01" db="EMBL/GenBank/DDBJ databases">
        <title>High potential of lignocellulose degradation of a new Verrucomicrobia species.</title>
        <authorList>
            <person name="Wang Y."/>
            <person name="Shi Y."/>
            <person name="Qiu Z."/>
            <person name="Liu S."/>
            <person name="Yang H."/>
        </authorList>
    </citation>
    <scope>NUCLEOTIDE SEQUENCE [LARGE SCALE GENOMIC DNA]</scope>
    <source>
        <strain evidence="2 3">TSB47</strain>
    </source>
</reference>
<dbReference type="Gene3D" id="2.60.40.10">
    <property type="entry name" value="Immunoglobulins"/>
    <property type="match status" value="1"/>
</dbReference>